<evidence type="ECO:0000313" key="1">
    <source>
        <dbReference type="EMBL" id="PAV60713.1"/>
    </source>
</evidence>
<reference evidence="1 2" key="1">
    <citation type="journal article" date="2017" name="Curr. Biol.">
        <title>Genome architecture and evolution of a unichromosomal asexual nematode.</title>
        <authorList>
            <person name="Fradin H."/>
            <person name="Zegar C."/>
            <person name="Gutwein M."/>
            <person name="Lucas J."/>
            <person name="Kovtun M."/>
            <person name="Corcoran D."/>
            <person name="Baugh L.R."/>
            <person name="Kiontke K."/>
            <person name="Gunsalus K."/>
            <person name="Fitch D.H."/>
            <person name="Piano F."/>
        </authorList>
    </citation>
    <scope>NUCLEOTIDE SEQUENCE [LARGE SCALE GENOMIC DNA]</scope>
    <source>
        <strain evidence="1">PF1309</strain>
    </source>
</reference>
<dbReference type="AlphaFoldDB" id="A0A2A2JG53"/>
<gene>
    <name evidence="1" type="ORF">WR25_02918</name>
</gene>
<name>A0A2A2JG53_9BILA</name>
<protein>
    <submittedName>
        <fullName evidence="1">Uncharacterized protein</fullName>
    </submittedName>
</protein>
<dbReference type="Proteomes" id="UP000218231">
    <property type="component" value="Unassembled WGS sequence"/>
</dbReference>
<sequence length="156" mass="16368">MMDQIKGGSVDGGQSSSTNMEIISKFVWKLSLTFLIIQSTQACIRTVPGGEADVCSCARNIQTLDFAWETRNAANCNGFDLNILTLSEPTITIDGSDGVNCNIEMTCPATATGLSAVIRAGATEVCGPIPSPLVIQNQGACSADEQIVAIACYTLN</sequence>
<proteinExistence type="predicted"/>
<organism evidence="1 2">
    <name type="scientific">Diploscapter pachys</name>
    <dbReference type="NCBI Taxonomy" id="2018661"/>
    <lineage>
        <taxon>Eukaryota</taxon>
        <taxon>Metazoa</taxon>
        <taxon>Ecdysozoa</taxon>
        <taxon>Nematoda</taxon>
        <taxon>Chromadorea</taxon>
        <taxon>Rhabditida</taxon>
        <taxon>Rhabditina</taxon>
        <taxon>Rhabditomorpha</taxon>
        <taxon>Rhabditoidea</taxon>
        <taxon>Rhabditidae</taxon>
        <taxon>Diploscapter</taxon>
    </lineage>
</organism>
<keyword evidence="2" id="KW-1185">Reference proteome</keyword>
<evidence type="ECO:0000313" key="2">
    <source>
        <dbReference type="Proteomes" id="UP000218231"/>
    </source>
</evidence>
<accession>A0A2A2JG53</accession>
<dbReference type="EMBL" id="LIAE01010454">
    <property type="protein sequence ID" value="PAV60713.1"/>
    <property type="molecule type" value="Genomic_DNA"/>
</dbReference>
<comment type="caution">
    <text evidence="1">The sequence shown here is derived from an EMBL/GenBank/DDBJ whole genome shotgun (WGS) entry which is preliminary data.</text>
</comment>